<keyword evidence="4" id="KW-1185">Reference proteome</keyword>
<reference evidence="3 4" key="1">
    <citation type="submission" date="2016-11" db="EMBL/GenBank/DDBJ databases">
        <authorList>
            <person name="Jaros S."/>
            <person name="Januszkiewicz K."/>
            <person name="Wedrychowicz H."/>
        </authorList>
    </citation>
    <scope>NUCLEOTIDE SEQUENCE [LARGE SCALE GENOMIC DNA]</scope>
    <source>
        <strain evidence="3 4">DSM 15970</strain>
    </source>
</reference>
<dbReference type="GO" id="GO:0003677">
    <property type="term" value="F:DNA binding"/>
    <property type="evidence" value="ECO:0007669"/>
    <property type="project" value="InterPro"/>
</dbReference>
<organism evidence="3 4">
    <name type="scientific">Parasporobacterium paucivorans DSM 15970</name>
    <dbReference type="NCBI Taxonomy" id="1122934"/>
    <lineage>
        <taxon>Bacteria</taxon>
        <taxon>Bacillati</taxon>
        <taxon>Bacillota</taxon>
        <taxon>Clostridia</taxon>
        <taxon>Lachnospirales</taxon>
        <taxon>Lachnospiraceae</taxon>
        <taxon>Parasporobacterium</taxon>
    </lineage>
</organism>
<sequence length="109" mass="12347">MNLKPFPPASLTSLSTLRPPSRYCGLYPTTVYNAFVTLCRRNDIPVIRFHDLRHSFATLMLESGEIDIKTVSNMLGHAKVSTTQEIYQHVTPKMKEDLSNVIESTFFGI</sequence>
<dbReference type="SUPFAM" id="SSF56349">
    <property type="entry name" value="DNA breaking-rejoining enzymes"/>
    <property type="match status" value="1"/>
</dbReference>
<keyword evidence="1" id="KW-0233">DNA recombination</keyword>
<dbReference type="EMBL" id="FQYT01000020">
    <property type="protein sequence ID" value="SHJ40334.1"/>
    <property type="molecule type" value="Genomic_DNA"/>
</dbReference>
<feature type="domain" description="Tyr recombinase" evidence="2">
    <location>
        <begin position="1"/>
        <end position="100"/>
    </location>
</feature>
<dbReference type="InterPro" id="IPR011010">
    <property type="entry name" value="DNA_brk_join_enz"/>
</dbReference>
<dbReference type="InterPro" id="IPR013762">
    <property type="entry name" value="Integrase-like_cat_sf"/>
</dbReference>
<dbReference type="InterPro" id="IPR050090">
    <property type="entry name" value="Tyrosine_recombinase_XerCD"/>
</dbReference>
<proteinExistence type="predicted"/>
<dbReference type="PANTHER" id="PTHR30349">
    <property type="entry name" value="PHAGE INTEGRASE-RELATED"/>
    <property type="match status" value="1"/>
</dbReference>
<evidence type="ECO:0000313" key="3">
    <source>
        <dbReference type="EMBL" id="SHJ40334.1"/>
    </source>
</evidence>
<dbReference type="STRING" id="1122934.SAMN02745691_01890"/>
<dbReference type="AlphaFoldDB" id="A0A1M6J0T9"/>
<dbReference type="PANTHER" id="PTHR30349:SF64">
    <property type="entry name" value="PROPHAGE INTEGRASE INTD-RELATED"/>
    <property type="match status" value="1"/>
</dbReference>
<dbReference type="GO" id="GO:0006310">
    <property type="term" value="P:DNA recombination"/>
    <property type="evidence" value="ECO:0007669"/>
    <property type="project" value="UniProtKB-KW"/>
</dbReference>
<dbReference type="Gene3D" id="1.10.443.10">
    <property type="entry name" value="Intergrase catalytic core"/>
    <property type="match status" value="1"/>
</dbReference>
<dbReference type="Proteomes" id="UP000184342">
    <property type="component" value="Unassembled WGS sequence"/>
</dbReference>
<evidence type="ECO:0000256" key="1">
    <source>
        <dbReference type="ARBA" id="ARBA00023172"/>
    </source>
</evidence>
<evidence type="ECO:0000259" key="2">
    <source>
        <dbReference type="PROSITE" id="PS51898"/>
    </source>
</evidence>
<name>A0A1M6J0T9_9FIRM</name>
<protein>
    <submittedName>
        <fullName evidence="3">Phage integrase family protein</fullName>
    </submittedName>
</protein>
<dbReference type="RefSeq" id="WP_242941678.1">
    <property type="nucleotide sequence ID" value="NZ_FQYT01000020.1"/>
</dbReference>
<dbReference type="Pfam" id="PF00589">
    <property type="entry name" value="Phage_integrase"/>
    <property type="match status" value="1"/>
</dbReference>
<dbReference type="InterPro" id="IPR002104">
    <property type="entry name" value="Integrase_catalytic"/>
</dbReference>
<dbReference type="PROSITE" id="PS51898">
    <property type="entry name" value="TYR_RECOMBINASE"/>
    <property type="match status" value="1"/>
</dbReference>
<accession>A0A1M6J0T9</accession>
<dbReference type="GO" id="GO:0015074">
    <property type="term" value="P:DNA integration"/>
    <property type="evidence" value="ECO:0007669"/>
    <property type="project" value="InterPro"/>
</dbReference>
<gene>
    <name evidence="3" type="ORF">SAMN02745691_01890</name>
</gene>
<evidence type="ECO:0000313" key="4">
    <source>
        <dbReference type="Proteomes" id="UP000184342"/>
    </source>
</evidence>